<dbReference type="InterPro" id="IPR036277">
    <property type="entry name" value="SMC_hinge_sf"/>
</dbReference>
<dbReference type="InterPro" id="IPR003395">
    <property type="entry name" value="RecF/RecN/SMC_N"/>
</dbReference>
<protein>
    <recommendedName>
        <fullName evidence="6">Chromosome partition protein Smc</fullName>
    </recommendedName>
</protein>
<feature type="coiled-coil region" evidence="6">
    <location>
        <begin position="762"/>
        <end position="950"/>
    </location>
</feature>
<dbReference type="PIRSF" id="PIRSF005719">
    <property type="entry name" value="SMC"/>
    <property type="match status" value="1"/>
</dbReference>
<evidence type="ECO:0000313" key="11">
    <source>
        <dbReference type="Proteomes" id="UP000478417"/>
    </source>
</evidence>
<evidence type="ECO:0000259" key="9">
    <source>
        <dbReference type="Pfam" id="PF06470"/>
    </source>
</evidence>
<dbReference type="GO" id="GO:0005694">
    <property type="term" value="C:chromosome"/>
    <property type="evidence" value="ECO:0007669"/>
    <property type="project" value="InterPro"/>
</dbReference>
<dbReference type="HAMAP" id="MF_01894">
    <property type="entry name" value="Smc_prok"/>
    <property type="match status" value="1"/>
</dbReference>
<dbReference type="Proteomes" id="UP000478417">
    <property type="component" value="Unassembled WGS sequence"/>
</dbReference>
<comment type="caution">
    <text evidence="10">The sequence shown here is derived from an EMBL/GenBank/DDBJ whole genome shotgun (WGS) entry which is preliminary data.</text>
</comment>
<feature type="coiled-coil region" evidence="6">
    <location>
        <begin position="367"/>
        <end position="499"/>
    </location>
</feature>
<dbReference type="GO" id="GO:0007059">
    <property type="term" value="P:chromosome segregation"/>
    <property type="evidence" value="ECO:0007669"/>
    <property type="project" value="UniProtKB-UniRule"/>
</dbReference>
<dbReference type="GO" id="GO:0016887">
    <property type="term" value="F:ATP hydrolysis activity"/>
    <property type="evidence" value="ECO:0007669"/>
    <property type="project" value="InterPro"/>
</dbReference>
<dbReference type="SUPFAM" id="SSF75553">
    <property type="entry name" value="Smc hinge domain"/>
    <property type="match status" value="1"/>
</dbReference>
<evidence type="ECO:0000256" key="5">
    <source>
        <dbReference type="ARBA" id="ARBA00023125"/>
    </source>
</evidence>
<feature type="domain" description="SMC hinge" evidence="9">
    <location>
        <begin position="527"/>
        <end position="634"/>
    </location>
</feature>
<dbReference type="InterPro" id="IPR010935">
    <property type="entry name" value="SMC_hinge"/>
</dbReference>
<keyword evidence="11" id="KW-1185">Reference proteome</keyword>
<dbReference type="EMBL" id="JAAGNX010000003">
    <property type="protein sequence ID" value="NDV62979.1"/>
    <property type="molecule type" value="Genomic_DNA"/>
</dbReference>
<gene>
    <name evidence="6 10" type="primary">smc</name>
    <name evidence="10" type="ORF">G0Q06_10995</name>
</gene>
<evidence type="ECO:0000256" key="2">
    <source>
        <dbReference type="ARBA" id="ARBA00022741"/>
    </source>
</evidence>
<dbReference type="GO" id="GO:0005737">
    <property type="term" value="C:cytoplasm"/>
    <property type="evidence" value="ECO:0007669"/>
    <property type="project" value="UniProtKB-SubCell"/>
</dbReference>
<evidence type="ECO:0000256" key="7">
    <source>
        <dbReference type="SAM" id="MobiDB-lite"/>
    </source>
</evidence>
<keyword evidence="4 6" id="KW-0175">Coiled coil</keyword>
<dbReference type="RefSeq" id="WP_163965859.1">
    <property type="nucleotide sequence ID" value="NZ_JAAGNX010000003.1"/>
</dbReference>
<feature type="coiled-coil region" evidence="6">
    <location>
        <begin position="241"/>
        <end position="331"/>
    </location>
</feature>
<feature type="coiled-coil region" evidence="6">
    <location>
        <begin position="692"/>
        <end position="733"/>
    </location>
</feature>
<evidence type="ECO:0000256" key="3">
    <source>
        <dbReference type="ARBA" id="ARBA00022840"/>
    </source>
</evidence>
<dbReference type="GO" id="GO:0005524">
    <property type="term" value="F:ATP binding"/>
    <property type="evidence" value="ECO:0007669"/>
    <property type="project" value="UniProtKB-UniRule"/>
</dbReference>
<feature type="binding site" evidence="6">
    <location>
        <begin position="32"/>
        <end position="39"/>
    </location>
    <ligand>
        <name>ATP</name>
        <dbReference type="ChEBI" id="CHEBI:30616"/>
    </ligand>
</feature>
<comment type="subunit">
    <text evidence="6">Homodimer.</text>
</comment>
<comment type="subcellular location">
    <subcellularLocation>
        <location evidence="6">Cytoplasm</location>
    </subcellularLocation>
</comment>
<dbReference type="InterPro" id="IPR024704">
    <property type="entry name" value="SMC"/>
</dbReference>
<evidence type="ECO:0000256" key="4">
    <source>
        <dbReference type="ARBA" id="ARBA00023054"/>
    </source>
</evidence>
<dbReference type="GO" id="GO:0007062">
    <property type="term" value="P:sister chromatid cohesion"/>
    <property type="evidence" value="ECO:0007669"/>
    <property type="project" value="InterPro"/>
</dbReference>
<name>A0A6B2M424_9BACT</name>
<dbReference type="NCBIfam" id="TIGR02168">
    <property type="entry name" value="SMC_prok_B"/>
    <property type="match status" value="1"/>
</dbReference>
<feature type="compositionally biased region" description="Acidic residues" evidence="7">
    <location>
        <begin position="984"/>
        <end position="993"/>
    </location>
</feature>
<evidence type="ECO:0000256" key="6">
    <source>
        <dbReference type="HAMAP-Rule" id="MF_01894"/>
    </source>
</evidence>
<keyword evidence="2 6" id="KW-0547">Nucleotide-binding</keyword>
<dbReference type="SUPFAM" id="SSF52540">
    <property type="entry name" value="P-loop containing nucleoside triphosphate hydrolases"/>
    <property type="match status" value="1"/>
</dbReference>
<evidence type="ECO:0000313" key="10">
    <source>
        <dbReference type="EMBL" id="NDV62979.1"/>
    </source>
</evidence>
<accession>A0A6B2M424</accession>
<comment type="function">
    <text evidence="6">Required for chromosome condensation and partitioning.</text>
</comment>
<dbReference type="Gene3D" id="3.40.50.300">
    <property type="entry name" value="P-loop containing nucleotide triphosphate hydrolases"/>
    <property type="match status" value="2"/>
</dbReference>
<comment type="similarity">
    <text evidence="6">Belongs to the SMC family.</text>
</comment>
<dbReference type="GO" id="GO:0006260">
    <property type="term" value="P:DNA replication"/>
    <property type="evidence" value="ECO:0007669"/>
    <property type="project" value="UniProtKB-UniRule"/>
</dbReference>
<dbReference type="InterPro" id="IPR027417">
    <property type="entry name" value="P-loop_NTPase"/>
</dbReference>
<keyword evidence="5 6" id="KW-0238">DNA-binding</keyword>
<dbReference type="InterPro" id="IPR011890">
    <property type="entry name" value="SMC_prok"/>
</dbReference>
<proteinExistence type="inferred from homology"/>
<evidence type="ECO:0000259" key="8">
    <source>
        <dbReference type="Pfam" id="PF02463"/>
    </source>
</evidence>
<dbReference type="Gene3D" id="3.30.70.1620">
    <property type="match status" value="1"/>
</dbReference>
<dbReference type="PANTHER" id="PTHR43977">
    <property type="entry name" value="STRUCTURAL MAINTENANCE OF CHROMOSOMES PROTEIN 3"/>
    <property type="match status" value="1"/>
</dbReference>
<reference evidence="10 11" key="1">
    <citation type="submission" date="2020-02" db="EMBL/GenBank/DDBJ databases">
        <title>Albibacoteraceae fam. nov., the first described family within the subdivision 4 Verrucomicrobia.</title>
        <authorList>
            <person name="Xi F."/>
        </authorList>
    </citation>
    <scope>NUCLEOTIDE SEQUENCE [LARGE SCALE GENOMIC DNA]</scope>
    <source>
        <strain evidence="10 11">CK1056</strain>
    </source>
</reference>
<comment type="domain">
    <text evidence="6">Contains large globular domains required for ATP hydrolysis at each terminus and a third globular domain forming a flexible hinge near the middle of the molecule. These domains are separated by coiled-coil structures.</text>
</comment>
<feature type="domain" description="RecF/RecN/SMC N-terminal" evidence="8">
    <location>
        <begin position="2"/>
        <end position="1218"/>
    </location>
</feature>
<keyword evidence="3 6" id="KW-0067">ATP-binding</keyword>
<organism evidence="10 11">
    <name type="scientific">Oceanipulchritudo coccoides</name>
    <dbReference type="NCBI Taxonomy" id="2706888"/>
    <lineage>
        <taxon>Bacteria</taxon>
        <taxon>Pseudomonadati</taxon>
        <taxon>Verrucomicrobiota</taxon>
        <taxon>Opitutia</taxon>
        <taxon>Puniceicoccales</taxon>
        <taxon>Oceanipulchritudinaceae</taxon>
        <taxon>Oceanipulchritudo</taxon>
    </lineage>
</organism>
<dbReference type="Gene3D" id="1.20.1060.20">
    <property type="match status" value="1"/>
</dbReference>
<feature type="compositionally biased region" description="Basic and acidic residues" evidence="7">
    <location>
        <begin position="994"/>
        <end position="1007"/>
    </location>
</feature>
<dbReference type="AlphaFoldDB" id="A0A6B2M424"/>
<dbReference type="Gene3D" id="6.10.250.3110">
    <property type="match status" value="1"/>
</dbReference>
<sequence>MYLKELRLHGFKSFADPTRLDLQRGVTAIVGPNGCGKSNIADALRWVLGEQSAKSLRAGGMQDVIFQGTSNRKPVNLCEVSLVFTDCEDSLGTAHHEVEVTRRVIRDGGSEYLLNGKPCRLKDIHNLFLDTGVGQVSYSFMLQGQIDQVLSSNPSERRAIFEEAAGISRYKAQRREALNKLSQVDANLSRVTDVMEEVARQTGSLKRQASKALRYQRIHHRLSHLDLAHNGFRFGELNTESEANRRKKDVLAEQMEKLNQELDASESSLTSKRDEALGLRQRLEEAQKQVYELRSEKENASNRSEMASLRKEDIGRRISEIKDELARLSEEEELIAGKLAGETKLKQEQLDMFGNSDEEFQKRSADLAELQKQLNGSETDLSRLKQGLVAKENAVSRLRSNCSGLELDLTTYQVRHANLMEELQTLKNDKEVLQQDLATLERTRETREKDKEKQVAKLEELKTKRQELTHAFRDLQVAIQEAERRRASLQAQVTVLEGLQAKFEGFSEGAKAILQGKLETVAPEGSFTVFLKQLKVGEGFTSAVEFLLGAASDGILLRDPKVLRPLAQSLIEKRIGRASLLAKPAGSSAFPSIADKLPGSIIPAGSVVSSADADVQAFLDTFLAGCYIADDLDSFLNYWEANPDFPFFLAVTRNNEVIDARGVVLAGSTSAKKENSSFLSRQNQLKAFAKDLSALEDEHERRRLEAEQIQGKLDAAEKRIDEQTQLLSETGTELTTLSTQKQGIEQTLQGKARLHETKSADLEKLESHKDESTSRLEKARKELEETEADIEAWKKQIGEAEESVASLRKERETKREAFDEVRFDVSQKRQRLELLDRGLNDLQQRSKETQETRIKRLEEVEQLKKSISSLEKESGEHVQAEKEIQKRLDMVREALEKDRLVLKEVEQKIAVVEEGFAPKREAQRNMAAELNKTEVALARQESRLQFIAEECQRDYEREAAEIDWKLELWKAGESLPERIRVDIEETTPEEMESLQERPDPTDEERASLEPVDWDEVEGEISSLRSRIQSMGPVNLVAIEEYKELKERHEFLKTQSEDLWKSKEQLLEAIDEINTTSQSMFAETFAKIRENFHYTFETLFGGGRADLTLVDAEDVLESGIDITAQPPGTRLRNLGLLSGGQKTMTAVALLFAIYMVKPSPFCVLDEIDAPLDDANIGRFTGMLEGFLEFSQFLIITHNKRTISVADTIYGATMQEKGVSRLVSMRFNKSTGKAELHEKEEDS</sequence>
<dbReference type="GO" id="GO:0030261">
    <property type="term" value="P:chromosome condensation"/>
    <property type="evidence" value="ECO:0007669"/>
    <property type="project" value="InterPro"/>
</dbReference>
<dbReference type="Pfam" id="PF02463">
    <property type="entry name" value="SMC_N"/>
    <property type="match status" value="1"/>
</dbReference>
<evidence type="ECO:0000256" key="1">
    <source>
        <dbReference type="ARBA" id="ARBA00022490"/>
    </source>
</evidence>
<dbReference type="Pfam" id="PF06470">
    <property type="entry name" value="SMC_hinge"/>
    <property type="match status" value="1"/>
</dbReference>
<dbReference type="GO" id="GO:0003677">
    <property type="term" value="F:DNA binding"/>
    <property type="evidence" value="ECO:0007669"/>
    <property type="project" value="UniProtKB-UniRule"/>
</dbReference>
<feature type="region of interest" description="Disordered" evidence="7">
    <location>
        <begin position="983"/>
        <end position="1007"/>
    </location>
</feature>
<keyword evidence="1 6" id="KW-0963">Cytoplasm</keyword>